<evidence type="ECO:0000313" key="2">
    <source>
        <dbReference type="EMBL" id="CAI4216182.1"/>
    </source>
</evidence>
<organism evidence="2 3">
    <name type="scientific">Parascedosporium putredinis</name>
    <dbReference type="NCBI Taxonomy" id="1442378"/>
    <lineage>
        <taxon>Eukaryota</taxon>
        <taxon>Fungi</taxon>
        <taxon>Dikarya</taxon>
        <taxon>Ascomycota</taxon>
        <taxon>Pezizomycotina</taxon>
        <taxon>Sordariomycetes</taxon>
        <taxon>Hypocreomycetidae</taxon>
        <taxon>Microascales</taxon>
        <taxon>Microascaceae</taxon>
        <taxon>Parascedosporium</taxon>
    </lineage>
</organism>
<name>A0A9P1H542_9PEZI</name>
<dbReference type="Proteomes" id="UP000838763">
    <property type="component" value="Unassembled WGS sequence"/>
</dbReference>
<evidence type="ECO:0000256" key="1">
    <source>
        <dbReference type="SAM" id="MobiDB-lite"/>
    </source>
</evidence>
<feature type="compositionally biased region" description="Acidic residues" evidence="1">
    <location>
        <begin position="46"/>
        <end position="65"/>
    </location>
</feature>
<protein>
    <submittedName>
        <fullName evidence="2">Uncharacterized protein</fullName>
    </submittedName>
</protein>
<proteinExistence type="predicted"/>
<feature type="compositionally biased region" description="Low complexity" evidence="1">
    <location>
        <begin position="274"/>
        <end position="289"/>
    </location>
</feature>
<keyword evidence="3" id="KW-1185">Reference proteome</keyword>
<accession>A0A9P1H542</accession>
<feature type="region of interest" description="Disordered" evidence="1">
    <location>
        <begin position="209"/>
        <end position="240"/>
    </location>
</feature>
<feature type="compositionally biased region" description="Basic residues" evidence="1">
    <location>
        <begin position="94"/>
        <end position="107"/>
    </location>
</feature>
<dbReference type="AlphaFoldDB" id="A0A9P1H542"/>
<feature type="region of interest" description="Disordered" evidence="1">
    <location>
        <begin position="16"/>
        <end position="112"/>
    </location>
</feature>
<sequence length="473" mass="51617">MTEAAGRVCDAAVRIEMATSGSPAEGPQPELPPPSPEDETKMPGWDEWEDDEDDGTITPIEDDEQLLAGEIAPPATTHTPRKSSTKTNLATRHSVYRPKRLKSRGRQKAQNAKAGIRLITDMAGLHRPAHQSRKSPGVPRPRFVDLAALRARGKSDLRHEVPANYRRNPQNLISIASADDLDAGTPCTLFEEDGTLSPSAARRFQQTSLSPGGVASGAMRGHADYRRSRGCTPQEEKKSADEWWRGMDAKKQPVVAEAQRCPTPQSVHVLRLGPTPIIRTPSPRRTPSPNAIPSRSGSPRLPLGSATMASSSQSPLRRGETMAGKAAVLAQENSTPTEEPPPYSPPHTSGQAPVRYRALFPPDHPLHTRFPLARACFSWSHEGHDLARGGQHDRDPLTPAGHATSFNDRPAGTFIPQEHSLPADGPQYRVERDRRRYEKKRSLLARRVDYGAGDGASRRVVVMVVPAERAAKA</sequence>
<evidence type="ECO:0000313" key="3">
    <source>
        <dbReference type="Proteomes" id="UP000838763"/>
    </source>
</evidence>
<comment type="caution">
    <text evidence="2">The sequence shown here is derived from an EMBL/GenBank/DDBJ whole genome shotgun (WGS) entry which is preliminary data.</text>
</comment>
<dbReference type="EMBL" id="CALLCH030000015">
    <property type="protein sequence ID" value="CAI4216182.1"/>
    <property type="molecule type" value="Genomic_DNA"/>
</dbReference>
<feature type="region of interest" description="Disordered" evidence="1">
    <location>
        <begin position="256"/>
        <end position="352"/>
    </location>
</feature>
<gene>
    <name evidence="2" type="ORF">PPNO1_LOCUS5843</name>
</gene>
<reference evidence="2" key="1">
    <citation type="submission" date="2022-11" db="EMBL/GenBank/DDBJ databases">
        <authorList>
            <person name="Scott C."/>
            <person name="Bruce N."/>
        </authorList>
    </citation>
    <scope>NUCLEOTIDE SEQUENCE</scope>
</reference>
<dbReference type="OrthoDB" id="10259622at2759"/>